<keyword evidence="6 11" id="KW-1133">Transmembrane helix</keyword>
<keyword evidence="8" id="KW-0143">Chaperone</keyword>
<feature type="transmembrane region" description="Helical" evidence="11">
    <location>
        <begin position="110"/>
        <end position="132"/>
    </location>
</feature>
<evidence type="ECO:0000256" key="9">
    <source>
        <dbReference type="RuleBase" id="RU003945"/>
    </source>
</evidence>
<evidence type="ECO:0000256" key="2">
    <source>
        <dbReference type="ARBA" id="ARBA00022448"/>
    </source>
</evidence>
<protein>
    <submittedName>
        <fullName evidence="13">Membrane protein insertase, YidC/Oxa1 family</fullName>
    </submittedName>
</protein>
<dbReference type="InterPro" id="IPR028055">
    <property type="entry name" value="YidC/Oxa/ALB_C"/>
</dbReference>
<evidence type="ECO:0000256" key="4">
    <source>
        <dbReference type="ARBA" id="ARBA00022692"/>
    </source>
</evidence>
<accession>E3CXH5</accession>
<dbReference type="PANTHER" id="PTHR12428:SF65">
    <property type="entry name" value="CYTOCHROME C OXIDASE ASSEMBLY PROTEIN COX18, MITOCHONDRIAL"/>
    <property type="match status" value="1"/>
</dbReference>
<dbReference type="GO" id="GO:0005886">
    <property type="term" value="C:plasma membrane"/>
    <property type="evidence" value="ECO:0007669"/>
    <property type="project" value="UniProtKB-SubCell"/>
</dbReference>
<evidence type="ECO:0000313" key="13">
    <source>
        <dbReference type="EMBL" id="EFQ23541.1"/>
    </source>
</evidence>
<feature type="transmembrane region" description="Helical" evidence="11">
    <location>
        <begin position="7"/>
        <end position="30"/>
    </location>
</feature>
<feature type="transmembrane region" description="Helical" evidence="11">
    <location>
        <begin position="185"/>
        <end position="211"/>
    </location>
</feature>
<dbReference type="InterPro" id="IPR001708">
    <property type="entry name" value="YidC/ALB3/OXA1/COX18"/>
</dbReference>
<dbReference type="CDD" id="cd20070">
    <property type="entry name" value="5TM_YidC_Alb3"/>
    <property type="match status" value="1"/>
</dbReference>
<evidence type="ECO:0000256" key="1">
    <source>
        <dbReference type="ARBA" id="ARBA00004651"/>
    </source>
</evidence>
<keyword evidence="2" id="KW-0813">Transport</keyword>
<dbReference type="NCBIfam" id="TIGR03592">
    <property type="entry name" value="yidC_oxa1_cterm"/>
    <property type="match status" value="1"/>
</dbReference>
<feature type="domain" description="Membrane insertase YidC/Oxa/ALB C-terminal" evidence="12">
    <location>
        <begin position="15"/>
        <end position="226"/>
    </location>
</feature>
<dbReference type="RefSeq" id="WP_006300736.1">
    <property type="nucleotide sequence ID" value="NZ_CM001022.1"/>
</dbReference>
<dbReference type="HOGENOM" id="CLU_036138_4_1_0"/>
<dbReference type="GO" id="GO:0015031">
    <property type="term" value="P:protein transport"/>
    <property type="evidence" value="ECO:0007669"/>
    <property type="project" value="UniProtKB-KW"/>
</dbReference>
<reference evidence="13 14" key="1">
    <citation type="journal article" date="2010" name="Stand. Genomic Sci.">
        <title>Non-contiguous finished genome sequence of Aminomonas paucivorans type strain (GLU-3).</title>
        <authorList>
            <person name="Pitluck S."/>
            <person name="Yasawong M."/>
            <person name="Held B."/>
            <person name="Lapidus A."/>
            <person name="Nolan M."/>
            <person name="Copeland A."/>
            <person name="Lucas S."/>
            <person name="Del Rio T.G."/>
            <person name="Tice H."/>
            <person name="Cheng J.F."/>
            <person name="Chertkov O."/>
            <person name="Goodwin L."/>
            <person name="Tapia R."/>
            <person name="Han C."/>
            <person name="Liolios K."/>
            <person name="Ivanova N."/>
            <person name="Mavromatis K."/>
            <person name="Ovchinnikova G."/>
            <person name="Pati A."/>
            <person name="Chen A."/>
            <person name="Palaniappan K."/>
            <person name="Land M."/>
            <person name="Hauser L."/>
            <person name="Chang Y.J."/>
            <person name="Jeffries C.D."/>
            <person name="Pukall R."/>
            <person name="Spring S."/>
            <person name="Rohde M."/>
            <person name="Sikorski J."/>
            <person name="Goker M."/>
            <person name="Woyke T."/>
            <person name="Bristow J."/>
            <person name="Eisen J.A."/>
            <person name="Markowitz V."/>
            <person name="Hugenholtz P."/>
            <person name="Kyrpides N.C."/>
            <person name="Klenk H.P."/>
        </authorList>
    </citation>
    <scope>NUCLEOTIDE SEQUENCE [LARGE SCALE GENOMIC DNA]</scope>
    <source>
        <strain evidence="13 14">DSM 12260</strain>
    </source>
</reference>
<evidence type="ECO:0000259" key="12">
    <source>
        <dbReference type="Pfam" id="PF02096"/>
    </source>
</evidence>
<dbReference type="PANTHER" id="PTHR12428">
    <property type="entry name" value="OXA1"/>
    <property type="match status" value="1"/>
</dbReference>
<evidence type="ECO:0000256" key="11">
    <source>
        <dbReference type="SAM" id="Phobius"/>
    </source>
</evidence>
<feature type="compositionally biased region" description="Basic and acidic residues" evidence="10">
    <location>
        <begin position="242"/>
        <end position="253"/>
    </location>
</feature>
<keyword evidence="5" id="KW-0653">Protein transport</keyword>
<dbReference type="GO" id="GO:0051205">
    <property type="term" value="P:protein insertion into membrane"/>
    <property type="evidence" value="ECO:0007669"/>
    <property type="project" value="TreeGrafter"/>
</dbReference>
<evidence type="ECO:0000256" key="8">
    <source>
        <dbReference type="ARBA" id="ARBA00023186"/>
    </source>
</evidence>
<keyword evidence="3" id="KW-1003">Cell membrane</keyword>
<keyword evidence="7 11" id="KW-0472">Membrane</keyword>
<comment type="subcellular location">
    <subcellularLocation>
        <location evidence="1">Cell membrane</location>
        <topology evidence="1">Multi-pass membrane protein</topology>
    </subcellularLocation>
    <subcellularLocation>
        <location evidence="9">Membrane</location>
        <topology evidence="9">Multi-pass membrane protein</topology>
    </subcellularLocation>
</comment>
<feature type="transmembrane region" description="Helical" evidence="11">
    <location>
        <begin position="78"/>
        <end position="98"/>
    </location>
</feature>
<dbReference type="EMBL" id="CM001022">
    <property type="protein sequence ID" value="EFQ23541.1"/>
    <property type="molecule type" value="Genomic_DNA"/>
</dbReference>
<feature type="region of interest" description="Disordered" evidence="10">
    <location>
        <begin position="234"/>
        <end position="253"/>
    </location>
</feature>
<keyword evidence="4 9" id="KW-0812">Transmembrane</keyword>
<evidence type="ECO:0000256" key="3">
    <source>
        <dbReference type="ARBA" id="ARBA00022475"/>
    </source>
</evidence>
<evidence type="ECO:0000256" key="10">
    <source>
        <dbReference type="SAM" id="MobiDB-lite"/>
    </source>
</evidence>
<comment type="similarity">
    <text evidence="9">Belongs to the OXA1/ALB3/YidC family.</text>
</comment>
<dbReference type="Proteomes" id="UP000005096">
    <property type="component" value="Chromosome"/>
</dbReference>
<proteinExistence type="inferred from homology"/>
<keyword evidence="14" id="KW-1185">Reference proteome</keyword>
<dbReference type="InterPro" id="IPR047196">
    <property type="entry name" value="YidC_ALB_C"/>
</dbReference>
<gene>
    <name evidence="13" type="ORF">Apau_1114</name>
</gene>
<evidence type="ECO:0000256" key="5">
    <source>
        <dbReference type="ARBA" id="ARBA00022927"/>
    </source>
</evidence>
<name>E3CXH5_9BACT</name>
<dbReference type="Pfam" id="PF02096">
    <property type="entry name" value="60KD_IMP"/>
    <property type="match status" value="1"/>
</dbReference>
<dbReference type="AlphaFoldDB" id="E3CXH5"/>
<evidence type="ECO:0000256" key="7">
    <source>
        <dbReference type="ARBA" id="ARBA00023136"/>
    </source>
</evidence>
<dbReference type="GO" id="GO:0032977">
    <property type="term" value="F:membrane insertase activity"/>
    <property type="evidence" value="ECO:0007669"/>
    <property type="project" value="InterPro"/>
</dbReference>
<organism evidence="13 14">
    <name type="scientific">Aminomonas paucivorans DSM 12260</name>
    <dbReference type="NCBI Taxonomy" id="584708"/>
    <lineage>
        <taxon>Bacteria</taxon>
        <taxon>Thermotogati</taxon>
        <taxon>Synergistota</taxon>
        <taxon>Synergistia</taxon>
        <taxon>Synergistales</taxon>
        <taxon>Synergistaceae</taxon>
        <taxon>Aminomonas</taxon>
    </lineage>
</organism>
<sequence length="253" mass="28208">MLGTLNFFYGLTHSYGLAIILLTLAVRVLLHPLSHKQLMSMQRMQKIQPRLKVIQEKYAGDKEKLNQEMMKLYKENGVNPAAGCMPLLVQLPIFILLYRVLMQYDFAKATFLGVGLDTSALGALAAAVGMPVKNASFGSVLQGLAAHPEGLMRLDLYGPVVILIVLVGFLTWFQQRLSSANNPQMAFLNWFMPLFMSFICLSLPGGVMLYWGSSSFISVAQQWRVMHKAEQEMQVKPTLHKNKPEEAGAGKDD</sequence>
<feature type="transmembrane region" description="Helical" evidence="11">
    <location>
        <begin position="156"/>
        <end position="173"/>
    </location>
</feature>
<dbReference type="PaxDb" id="584708-Apau_1114"/>
<evidence type="ECO:0000256" key="6">
    <source>
        <dbReference type="ARBA" id="ARBA00022989"/>
    </source>
</evidence>
<evidence type="ECO:0000313" key="14">
    <source>
        <dbReference type="Proteomes" id="UP000005096"/>
    </source>
</evidence>
<dbReference type="STRING" id="584708.Apau_1114"/>
<dbReference type="eggNOG" id="COG0706">
    <property type="taxonomic scope" value="Bacteria"/>
</dbReference>